<keyword evidence="3" id="KW-0813">Transport</keyword>
<evidence type="ECO:0000259" key="2">
    <source>
        <dbReference type="Pfam" id="PF07885"/>
    </source>
</evidence>
<dbReference type="Pfam" id="PF07885">
    <property type="entry name" value="Ion_trans_2"/>
    <property type="match status" value="1"/>
</dbReference>
<name>A0ABP9E6A3_9GAMM</name>
<feature type="transmembrane region" description="Helical" evidence="1">
    <location>
        <begin position="6"/>
        <end position="27"/>
    </location>
</feature>
<dbReference type="RefSeq" id="WP_345295621.1">
    <property type="nucleotide sequence ID" value="NZ_BAABJY010000002.1"/>
</dbReference>
<keyword evidence="3" id="KW-0406">Ion transport</keyword>
<gene>
    <name evidence="3" type="ORF">GCM10023332_22970</name>
</gene>
<evidence type="ECO:0000313" key="4">
    <source>
        <dbReference type="Proteomes" id="UP001501323"/>
    </source>
</evidence>
<comment type="caution">
    <text evidence="3">The sequence shown here is derived from an EMBL/GenBank/DDBJ whole genome shotgun (WGS) entry which is preliminary data.</text>
</comment>
<organism evidence="3 4">
    <name type="scientific">Luteimonas vadosa</name>
    <dbReference type="NCBI Taxonomy" id="1165507"/>
    <lineage>
        <taxon>Bacteria</taxon>
        <taxon>Pseudomonadati</taxon>
        <taxon>Pseudomonadota</taxon>
        <taxon>Gammaproteobacteria</taxon>
        <taxon>Lysobacterales</taxon>
        <taxon>Lysobacteraceae</taxon>
        <taxon>Luteimonas</taxon>
    </lineage>
</organism>
<keyword evidence="1" id="KW-1133">Transmembrane helix</keyword>
<dbReference type="GO" id="GO:0034220">
    <property type="term" value="P:monoatomic ion transmembrane transport"/>
    <property type="evidence" value="ECO:0007669"/>
    <property type="project" value="UniProtKB-KW"/>
</dbReference>
<dbReference type="Gene3D" id="1.10.287.70">
    <property type="match status" value="1"/>
</dbReference>
<proteinExistence type="predicted"/>
<feature type="transmembrane region" description="Helical" evidence="1">
    <location>
        <begin position="48"/>
        <end position="74"/>
    </location>
</feature>
<reference evidence="4" key="1">
    <citation type="journal article" date="2019" name="Int. J. Syst. Evol. Microbiol.">
        <title>The Global Catalogue of Microorganisms (GCM) 10K type strain sequencing project: providing services to taxonomists for standard genome sequencing and annotation.</title>
        <authorList>
            <consortium name="The Broad Institute Genomics Platform"/>
            <consortium name="The Broad Institute Genome Sequencing Center for Infectious Disease"/>
            <person name="Wu L."/>
            <person name="Ma J."/>
        </authorList>
    </citation>
    <scope>NUCLEOTIDE SEQUENCE [LARGE SCALE GENOMIC DNA]</scope>
    <source>
        <strain evidence="4">JCM 18392</strain>
    </source>
</reference>
<dbReference type="InterPro" id="IPR013099">
    <property type="entry name" value="K_chnl_dom"/>
</dbReference>
<keyword evidence="1" id="KW-0812">Transmembrane</keyword>
<dbReference type="EMBL" id="BAABJY010000002">
    <property type="protein sequence ID" value="GAA4869783.1"/>
    <property type="molecule type" value="Genomic_DNA"/>
</dbReference>
<feature type="domain" description="Potassium channel" evidence="2">
    <location>
        <begin position="63"/>
        <end position="137"/>
    </location>
</feature>
<evidence type="ECO:0000313" key="3">
    <source>
        <dbReference type="EMBL" id="GAA4869783.1"/>
    </source>
</evidence>
<sequence length="148" mass="15996">MQQDMVANAIVVATTVAVVALAVMLHYEGLSALSKRRPSNDAQLGHRGVVVVVLWLFALHVAEIWLFGLAYWMLVAKLGLGGISGSTDTGLLEAVYLSATTYSTVGFGDVAPTGPIRFLAGTEALVGLMMITWSASYTYLEMSRRWRD</sequence>
<feature type="transmembrane region" description="Helical" evidence="1">
    <location>
        <begin position="118"/>
        <end position="140"/>
    </location>
</feature>
<accession>A0ABP9E6A3</accession>
<dbReference type="SUPFAM" id="SSF81324">
    <property type="entry name" value="Voltage-gated potassium channels"/>
    <property type="match status" value="1"/>
</dbReference>
<keyword evidence="4" id="KW-1185">Reference proteome</keyword>
<protein>
    <submittedName>
        <fullName evidence="3">Potassium channel family protein</fullName>
    </submittedName>
</protein>
<keyword evidence="1" id="KW-0472">Membrane</keyword>
<keyword evidence="3" id="KW-0407">Ion channel</keyword>
<evidence type="ECO:0000256" key="1">
    <source>
        <dbReference type="SAM" id="Phobius"/>
    </source>
</evidence>
<dbReference type="Proteomes" id="UP001501323">
    <property type="component" value="Unassembled WGS sequence"/>
</dbReference>